<name>A0A2T3AIU2_9PEZI</name>
<dbReference type="STRING" id="2025994.A0A2T3AIU2"/>
<accession>A0A2T3AIU2</accession>
<dbReference type="AlphaFoldDB" id="A0A2T3AIU2"/>
<feature type="region of interest" description="Disordered" evidence="1">
    <location>
        <begin position="80"/>
        <end position="105"/>
    </location>
</feature>
<sequence length="506" mass="54225">MENADTYDAPLPAGDGKATTWPEIIPPLADDEASKQLHDALSSVQPSKDPSVISAKPSSAAMDAYKRHFVHFLSVLKSTEKTDNSNNNNNTNNGNSNNSSNINSNNKEPAMALLVQTLDQLMPTLPPTPEVEDGDPQTLLQPDSAVAEEDLRHMLIAMAAAGYPRDMTEAAYNISNLASTENFGSLMTTAAELREKHPSPNGATSGLTTDALALLFQQKTDGLQPEQQQQQQQQSSMAYHQHRDLAAALAVQDDGQLPVSLQPQDYASLFASATFSPHDDTHLQCKSPAAAPFGQQNTVNHYISPASLDRSNPAGNGDLSLLSAIAPAALGHRRATSANSEQNGLPSPLTQASSNHSEAPQSPPSMLGLSGVPVVICPLHDPDGRSCGKRCSGAKPYRSIQEHIRRAHPDRYIAGLPANEESFQAMVNTEGVICPIPHSDGSPCGTRCTGSKPYRSIQDHIRDTHPEHFVPNLPANEASFRISESILLKKASLPSSLKLPPSRYLS</sequence>
<proteinExistence type="predicted"/>
<evidence type="ECO:0000313" key="3">
    <source>
        <dbReference type="Proteomes" id="UP000241462"/>
    </source>
</evidence>
<evidence type="ECO:0000256" key="1">
    <source>
        <dbReference type="SAM" id="MobiDB-lite"/>
    </source>
</evidence>
<protein>
    <submittedName>
        <fullName evidence="2">Uncharacterized protein</fullName>
    </submittedName>
</protein>
<gene>
    <name evidence="2" type="ORF">BD289DRAFT_39726</name>
</gene>
<feature type="region of interest" description="Disordered" evidence="1">
    <location>
        <begin position="1"/>
        <end position="23"/>
    </location>
</feature>
<keyword evidence="3" id="KW-1185">Reference proteome</keyword>
<dbReference type="OrthoDB" id="5405791at2759"/>
<feature type="compositionally biased region" description="Low complexity" evidence="1">
    <location>
        <begin position="84"/>
        <end position="105"/>
    </location>
</feature>
<organism evidence="2 3">
    <name type="scientific">Coniella lustricola</name>
    <dbReference type="NCBI Taxonomy" id="2025994"/>
    <lineage>
        <taxon>Eukaryota</taxon>
        <taxon>Fungi</taxon>
        <taxon>Dikarya</taxon>
        <taxon>Ascomycota</taxon>
        <taxon>Pezizomycotina</taxon>
        <taxon>Sordariomycetes</taxon>
        <taxon>Sordariomycetidae</taxon>
        <taxon>Diaporthales</taxon>
        <taxon>Schizoparmaceae</taxon>
        <taxon>Coniella</taxon>
    </lineage>
</organism>
<evidence type="ECO:0000313" key="2">
    <source>
        <dbReference type="EMBL" id="PSR99423.1"/>
    </source>
</evidence>
<feature type="region of interest" description="Disordered" evidence="1">
    <location>
        <begin position="333"/>
        <end position="367"/>
    </location>
</feature>
<dbReference type="InParanoid" id="A0A2T3AIU2"/>
<dbReference type="Proteomes" id="UP000241462">
    <property type="component" value="Unassembled WGS sequence"/>
</dbReference>
<reference evidence="2 3" key="1">
    <citation type="journal article" date="2018" name="Mycol. Prog.">
        <title>Coniella lustricola, a new species from submerged detritus.</title>
        <authorList>
            <person name="Raudabaugh D.B."/>
            <person name="Iturriaga T."/>
            <person name="Carver A."/>
            <person name="Mondo S."/>
            <person name="Pangilinan J."/>
            <person name="Lipzen A."/>
            <person name="He G."/>
            <person name="Amirebrahimi M."/>
            <person name="Grigoriev I.V."/>
            <person name="Miller A.N."/>
        </authorList>
    </citation>
    <scope>NUCLEOTIDE SEQUENCE [LARGE SCALE GENOMIC DNA]</scope>
    <source>
        <strain evidence="2 3">B22-T-1</strain>
    </source>
</reference>
<feature type="compositionally biased region" description="Polar residues" evidence="1">
    <location>
        <begin position="336"/>
        <end position="360"/>
    </location>
</feature>
<dbReference type="EMBL" id="KZ678384">
    <property type="protein sequence ID" value="PSR99423.1"/>
    <property type="molecule type" value="Genomic_DNA"/>
</dbReference>